<keyword evidence="2" id="KW-1185">Reference proteome</keyword>
<dbReference type="KEGG" id="ssao:94300189"/>
<organism evidence="1 2">
    <name type="scientific">Spironucleus salmonicida</name>
    <dbReference type="NCBI Taxonomy" id="348837"/>
    <lineage>
        <taxon>Eukaryota</taxon>
        <taxon>Metamonada</taxon>
        <taxon>Diplomonadida</taxon>
        <taxon>Hexamitidae</taxon>
        <taxon>Hexamitinae</taxon>
        <taxon>Spironucleus</taxon>
    </lineage>
</organism>
<protein>
    <submittedName>
        <fullName evidence="1">Uncharacterized protein</fullName>
    </submittedName>
</protein>
<evidence type="ECO:0000313" key="2">
    <source>
        <dbReference type="Proteomes" id="UP000018208"/>
    </source>
</evidence>
<sequence length="65" mass="7967">MSDDTYELALEKHPEFYNNIIQLNESVESYKQQCIKQEHNTRELLFLEQKLEIRIELLNRLEEQK</sequence>
<dbReference type="RefSeq" id="XP_067762739.1">
    <property type="nucleotide sequence ID" value="XM_067909983.1"/>
</dbReference>
<dbReference type="EMBL" id="AUWU02000006">
    <property type="protein sequence ID" value="KAH0571966.1"/>
    <property type="molecule type" value="Genomic_DNA"/>
</dbReference>
<name>A0A9P8LPU1_9EUKA</name>
<comment type="caution">
    <text evidence="1">The sequence shown here is derived from an EMBL/GenBank/DDBJ whole genome shotgun (WGS) entry which is preliminary data.</text>
</comment>
<reference evidence="1 2" key="1">
    <citation type="journal article" date="2014" name="PLoS Genet.">
        <title>The Genome of Spironucleus salmonicida Highlights a Fish Pathogen Adapted to Fluctuating Environments.</title>
        <authorList>
            <person name="Xu F."/>
            <person name="Jerlstrom-Hultqvist J."/>
            <person name="Einarsson E."/>
            <person name="Astvaldsson A."/>
            <person name="Svard S.G."/>
            <person name="Andersson J.O."/>
        </authorList>
    </citation>
    <scope>NUCLEOTIDE SEQUENCE [LARGE SCALE GENOMIC DNA]</scope>
    <source>
        <strain evidence="1 2">ATCC 50377</strain>
    </source>
</reference>
<dbReference type="Proteomes" id="UP000018208">
    <property type="component" value="Unassembled WGS sequence"/>
</dbReference>
<proteinExistence type="predicted"/>
<gene>
    <name evidence="1" type="ORF">SS50377_26166</name>
</gene>
<dbReference type="AlphaFoldDB" id="A0A9P8LPU1"/>
<dbReference type="GeneID" id="94300189"/>
<accession>A0A9P8LPU1</accession>
<evidence type="ECO:0000313" key="1">
    <source>
        <dbReference type="EMBL" id="KAH0571966.1"/>
    </source>
</evidence>